<comment type="caution">
    <text evidence="2">The sequence shown here is derived from an EMBL/GenBank/DDBJ whole genome shotgun (WGS) entry which is preliminary data.</text>
</comment>
<keyword evidence="3" id="KW-1185">Reference proteome</keyword>
<feature type="chain" id="PRO_5047048905" evidence="1">
    <location>
        <begin position="19"/>
        <end position="208"/>
    </location>
</feature>
<accession>A0ABR1UBV7</accession>
<organism evidence="2 3">
    <name type="scientific">Apiospora rasikravindrae</name>
    <dbReference type="NCBI Taxonomy" id="990691"/>
    <lineage>
        <taxon>Eukaryota</taxon>
        <taxon>Fungi</taxon>
        <taxon>Dikarya</taxon>
        <taxon>Ascomycota</taxon>
        <taxon>Pezizomycotina</taxon>
        <taxon>Sordariomycetes</taxon>
        <taxon>Xylariomycetidae</taxon>
        <taxon>Amphisphaeriales</taxon>
        <taxon>Apiosporaceae</taxon>
        <taxon>Apiospora</taxon>
    </lineage>
</organism>
<reference evidence="2 3" key="1">
    <citation type="submission" date="2023-01" db="EMBL/GenBank/DDBJ databases">
        <title>Analysis of 21 Apiospora genomes using comparative genomics revels a genus with tremendous synthesis potential of carbohydrate active enzymes and secondary metabolites.</title>
        <authorList>
            <person name="Sorensen T."/>
        </authorList>
    </citation>
    <scope>NUCLEOTIDE SEQUENCE [LARGE SCALE GENOMIC DNA]</scope>
    <source>
        <strain evidence="2 3">CBS 33761</strain>
    </source>
</reference>
<keyword evidence="1" id="KW-0732">Signal</keyword>
<dbReference type="EMBL" id="JAQQWK010000001">
    <property type="protein sequence ID" value="KAK8055580.1"/>
    <property type="molecule type" value="Genomic_DNA"/>
</dbReference>
<feature type="signal peptide" evidence="1">
    <location>
        <begin position="1"/>
        <end position="18"/>
    </location>
</feature>
<gene>
    <name evidence="2" type="ORF">PG993_000807</name>
</gene>
<proteinExistence type="predicted"/>
<dbReference type="Proteomes" id="UP001444661">
    <property type="component" value="Unassembled WGS sequence"/>
</dbReference>
<evidence type="ECO:0000313" key="3">
    <source>
        <dbReference type="Proteomes" id="UP001444661"/>
    </source>
</evidence>
<evidence type="ECO:0000256" key="1">
    <source>
        <dbReference type="SAM" id="SignalP"/>
    </source>
</evidence>
<protein>
    <submittedName>
        <fullName evidence="2">Uncharacterized protein</fullName>
    </submittedName>
</protein>
<evidence type="ECO:0000313" key="2">
    <source>
        <dbReference type="EMBL" id="KAK8055580.1"/>
    </source>
</evidence>
<name>A0ABR1UBV7_9PEZI</name>
<sequence>MVSPRLALLALLAAVVSAVPGLALPHNQEEGMAMELANSTSFVMPDLNATSSSLDRRDFGPGWGWDADHVCYTKLRGKCKHPDVNPKLVSQSINNFCKALCSAARPRYDREGHMEQVDFIKKRTVVHIRVTHQEGCAWQDFELCRPFTARPYPNERTCKEFLWGSWEGCNGNGGRGGETTLQGCVKLAVHAVPDPAKKRNCKVAPFVS</sequence>